<evidence type="ECO:0000313" key="1">
    <source>
        <dbReference type="EnsemblMetazoa" id="OVOC8983.1"/>
    </source>
</evidence>
<reference evidence="1" key="2">
    <citation type="submission" date="2022-06" db="UniProtKB">
        <authorList>
            <consortium name="EnsemblMetazoa"/>
        </authorList>
    </citation>
    <scope>IDENTIFICATION</scope>
</reference>
<dbReference type="AlphaFoldDB" id="A0A8R1TZZ7"/>
<sequence>MKSENDECNSLVKNEIRAQIDNLTAYGEHYLSNLADNCTFTLHRTKCNKSSIEWNERIAWNTRILFSTVLCGERDLSLIKSQIKKLEQEDQDKEKVKTAVQCIIALSLKAVSKEMKSCIHEVLILL</sequence>
<name>A0A8R1TZZ7_ONCVO</name>
<protein>
    <submittedName>
        <fullName evidence="1">Uncharacterized protein</fullName>
    </submittedName>
</protein>
<dbReference type="Proteomes" id="UP000024404">
    <property type="component" value="Unassembled WGS sequence"/>
</dbReference>
<organism evidence="1 2">
    <name type="scientific">Onchocerca volvulus</name>
    <dbReference type="NCBI Taxonomy" id="6282"/>
    <lineage>
        <taxon>Eukaryota</taxon>
        <taxon>Metazoa</taxon>
        <taxon>Ecdysozoa</taxon>
        <taxon>Nematoda</taxon>
        <taxon>Chromadorea</taxon>
        <taxon>Rhabditida</taxon>
        <taxon>Spirurina</taxon>
        <taxon>Spiruromorpha</taxon>
        <taxon>Filarioidea</taxon>
        <taxon>Onchocercidae</taxon>
        <taxon>Onchocerca</taxon>
    </lineage>
</organism>
<keyword evidence="2" id="KW-1185">Reference proteome</keyword>
<dbReference type="EMBL" id="CMVM020000250">
    <property type="status" value="NOT_ANNOTATED_CDS"/>
    <property type="molecule type" value="Genomic_DNA"/>
</dbReference>
<accession>A0A8R1TZZ7</accession>
<dbReference type="EnsemblMetazoa" id="OVOC8983.1">
    <property type="protein sequence ID" value="OVOC8983.1"/>
    <property type="gene ID" value="WBGene00245792"/>
</dbReference>
<proteinExistence type="predicted"/>
<reference evidence="2" key="1">
    <citation type="submission" date="2013-10" db="EMBL/GenBank/DDBJ databases">
        <title>Genome sequencing of Onchocerca volvulus.</title>
        <authorList>
            <person name="Cotton J."/>
            <person name="Tsai J."/>
            <person name="Stanley E."/>
            <person name="Tracey A."/>
            <person name="Holroyd N."/>
            <person name="Lustigman S."/>
            <person name="Berriman M."/>
        </authorList>
    </citation>
    <scope>NUCLEOTIDE SEQUENCE</scope>
</reference>
<evidence type="ECO:0000313" key="2">
    <source>
        <dbReference type="Proteomes" id="UP000024404"/>
    </source>
</evidence>